<feature type="transmembrane region" description="Helical" evidence="2">
    <location>
        <begin position="86"/>
        <end position="106"/>
    </location>
</feature>
<evidence type="ECO:0000313" key="3">
    <source>
        <dbReference type="EMBL" id="KAL1306615.1"/>
    </source>
</evidence>
<dbReference type="PANTHER" id="PTHR34292">
    <property type="entry name" value="OUTER SPORE WALL PROTEIN LDS1"/>
    <property type="match status" value="1"/>
</dbReference>
<name>A0ABR3PKE8_9PEZI</name>
<feature type="transmembrane region" description="Helical" evidence="2">
    <location>
        <begin position="221"/>
        <end position="254"/>
    </location>
</feature>
<keyword evidence="2" id="KW-0812">Transmembrane</keyword>
<keyword evidence="2" id="KW-1133">Transmembrane helix</keyword>
<keyword evidence="4" id="KW-1185">Reference proteome</keyword>
<proteinExistence type="predicted"/>
<feature type="transmembrane region" description="Helical" evidence="2">
    <location>
        <begin position="12"/>
        <end position="33"/>
    </location>
</feature>
<feature type="region of interest" description="Disordered" evidence="1">
    <location>
        <begin position="262"/>
        <end position="281"/>
    </location>
</feature>
<protein>
    <submittedName>
        <fullName evidence="3">Uncharacterized protein</fullName>
    </submittedName>
</protein>
<comment type="caution">
    <text evidence="3">The sequence shown here is derived from an EMBL/GenBank/DDBJ whole genome shotgun (WGS) entry which is preliminary data.</text>
</comment>
<dbReference type="EMBL" id="JBFMKM010000004">
    <property type="protein sequence ID" value="KAL1306615.1"/>
    <property type="molecule type" value="Genomic_DNA"/>
</dbReference>
<gene>
    <name evidence="3" type="ORF">AAFC00_005296</name>
</gene>
<evidence type="ECO:0000256" key="2">
    <source>
        <dbReference type="SAM" id="Phobius"/>
    </source>
</evidence>
<feature type="transmembrane region" description="Helical" evidence="2">
    <location>
        <begin position="45"/>
        <end position="66"/>
    </location>
</feature>
<evidence type="ECO:0000256" key="1">
    <source>
        <dbReference type="SAM" id="MobiDB-lite"/>
    </source>
</evidence>
<keyword evidence="2" id="KW-0472">Membrane</keyword>
<dbReference type="PANTHER" id="PTHR34292:SF1">
    <property type="entry name" value="OUTER SPORE WALL PROTEIN RRT8"/>
    <property type="match status" value="1"/>
</dbReference>
<accession>A0ABR3PKE8</accession>
<dbReference type="InterPro" id="IPR052786">
    <property type="entry name" value="Spore_wall_assembly"/>
</dbReference>
<sequence length="281" mass="32316">MPSQTRNVAMQRWLADNFTLSPLFVLQGIYHFLRHRYMWPLFRTRLIPLTLLSVCVVTLLFLTTYLPQVAILSLFHGRDSAFANGAFLVLSEANLIIAILFEAFLVDKTQVDSFDAVLVAKGHADLVRTRRPVADEGSDPLDRLGPREKGAIFAPFSFRQIVEFVIFLPLNFIPYVGVPLFLLLTGYRAGPLLQYRYFMLKGFTKKERRAFAKTKSMRWQYMWFGTVYMILQLIPVLSMLFLLTSAAGSALWAAEMEDRRQRRPALEADDEEQPPAYTDYI</sequence>
<dbReference type="RefSeq" id="XP_069202887.1">
    <property type="nucleotide sequence ID" value="XM_069345058.1"/>
</dbReference>
<evidence type="ECO:0000313" key="4">
    <source>
        <dbReference type="Proteomes" id="UP001562354"/>
    </source>
</evidence>
<dbReference type="Proteomes" id="UP001562354">
    <property type="component" value="Unassembled WGS sequence"/>
</dbReference>
<organism evidence="3 4">
    <name type="scientific">Neodothiora populina</name>
    <dbReference type="NCBI Taxonomy" id="2781224"/>
    <lineage>
        <taxon>Eukaryota</taxon>
        <taxon>Fungi</taxon>
        <taxon>Dikarya</taxon>
        <taxon>Ascomycota</taxon>
        <taxon>Pezizomycotina</taxon>
        <taxon>Dothideomycetes</taxon>
        <taxon>Dothideomycetidae</taxon>
        <taxon>Dothideales</taxon>
        <taxon>Dothioraceae</taxon>
        <taxon>Neodothiora</taxon>
    </lineage>
</organism>
<feature type="transmembrane region" description="Helical" evidence="2">
    <location>
        <begin position="164"/>
        <end position="187"/>
    </location>
</feature>
<dbReference type="GeneID" id="95978995"/>
<reference evidence="3 4" key="1">
    <citation type="submission" date="2024-07" db="EMBL/GenBank/DDBJ databases">
        <title>Draft sequence of the Neodothiora populina.</title>
        <authorList>
            <person name="Drown D.D."/>
            <person name="Schuette U.S."/>
            <person name="Buechlein A.B."/>
            <person name="Rusch D.R."/>
            <person name="Winton L.W."/>
            <person name="Adams G.A."/>
        </authorList>
    </citation>
    <scope>NUCLEOTIDE SEQUENCE [LARGE SCALE GENOMIC DNA]</scope>
    <source>
        <strain evidence="3 4">CPC 39397</strain>
    </source>
</reference>